<sequence length="827" mass="90879">MRRQQNAGPGRRVVWAGVVGALVVTSAVALPTYGSRGGDLLRRYDATKAAVLEALPHTDPPGAAPHDHNDPATKNSLSRAGETGADVQDPTTAAQKRANAAYVAAERQTADPALTTVRVTPHRTKHPRTRYAMANGCYTLTRRGKPYFFKPTELGRYLIYDARRQFVTAAGGTAAEPSTDTVWKARKHGRKLTFRSGSTPLKQGGRTAFRLTRAKGCASYPESQIGIKGRPHAGVTPYQEVRGYVDAHTHGMAFEFLGGAHCGKPWDAYGAPYALVDCPDHMTGVNPLESFLSGNPSHDPVGWPTFKDWPAPESLTHEGTYYRWLERSWRGGQRIFVNLLVENGQLCRLYPYKRDGLSDATCDEMESVARQAKDMYRMQNYVDAQFGGPGKGFYRIVKNPFQARKVINAGKMAVIMGIETSVPFGCTFKALPTGDVPAAACTAESIDKQLTMVHKWGVRQMELVNKFDNALTGVAGDAGETGAVVNNANFSETGTYWDMQHCEPANPDAHDKNQYAAPEIDPEQQDALFGALGEVFGAQQVGPVYPPPDHCNSRGLTTLGEDTIRGLAKRHMIFDPDHMSVKARQSSLDQLERMKYPGVVSSHSWSTQDAYPRIYKLGGFITPYAGDSTGFVEKWRAHLGWADKRFYWGIGYGADMNGLGAQGDPRGADVPNPVTYPFRGMNGITVKKQHAGQRVYDINRDGVAQYGLYPDWIQDLRKVADTQDGDGAAIVEDMSRGAEAYLQIWERAQGIRPDSCRNPGLRTSVTRVQSLVHRGMTTRQVMKAVGQPFTRFGRHSTFCATAPGAPKVRMQVSFDRSGHVTALRRRG</sequence>
<gene>
    <name evidence="2" type="ORF">H5V45_13280</name>
</gene>
<dbReference type="AlphaFoldDB" id="A0A7X0RHI3"/>
<dbReference type="SUPFAM" id="SSF51556">
    <property type="entry name" value="Metallo-dependent hydrolases"/>
    <property type="match status" value="1"/>
</dbReference>
<name>A0A7X0RHI3_9ACTN</name>
<dbReference type="RefSeq" id="WP_185253370.1">
    <property type="nucleotide sequence ID" value="NZ_JACKXE010000001.1"/>
</dbReference>
<dbReference type="EMBL" id="JACKXE010000001">
    <property type="protein sequence ID" value="MBB6628292.1"/>
    <property type="molecule type" value="Genomic_DNA"/>
</dbReference>
<dbReference type="Gene3D" id="3.20.20.140">
    <property type="entry name" value="Metal-dependent hydrolases"/>
    <property type="match status" value="1"/>
</dbReference>
<evidence type="ECO:0000313" key="3">
    <source>
        <dbReference type="Proteomes" id="UP000523955"/>
    </source>
</evidence>
<evidence type="ECO:0000313" key="2">
    <source>
        <dbReference type="EMBL" id="MBB6628292.1"/>
    </source>
</evidence>
<evidence type="ECO:0000256" key="1">
    <source>
        <dbReference type="SAM" id="MobiDB-lite"/>
    </source>
</evidence>
<protein>
    <submittedName>
        <fullName evidence="2">Peptidase</fullName>
    </submittedName>
</protein>
<keyword evidence="3" id="KW-1185">Reference proteome</keyword>
<feature type="region of interest" description="Disordered" evidence="1">
    <location>
        <begin position="56"/>
        <end position="94"/>
    </location>
</feature>
<dbReference type="Proteomes" id="UP000523955">
    <property type="component" value="Unassembled WGS sequence"/>
</dbReference>
<reference evidence="2 3" key="1">
    <citation type="submission" date="2020-08" db="EMBL/GenBank/DDBJ databases">
        <authorList>
            <person name="Seo M.-J."/>
        </authorList>
    </citation>
    <scope>NUCLEOTIDE SEQUENCE [LARGE SCALE GENOMIC DNA]</scope>
    <source>
        <strain evidence="2 3">KIGAM211</strain>
    </source>
</reference>
<proteinExistence type="predicted"/>
<accession>A0A7X0RHI3</accession>
<organism evidence="2 3">
    <name type="scientific">Nocardioides luti</name>
    <dbReference type="NCBI Taxonomy" id="2761101"/>
    <lineage>
        <taxon>Bacteria</taxon>
        <taxon>Bacillati</taxon>
        <taxon>Actinomycetota</taxon>
        <taxon>Actinomycetes</taxon>
        <taxon>Propionibacteriales</taxon>
        <taxon>Nocardioidaceae</taxon>
        <taxon>Nocardioides</taxon>
    </lineage>
</organism>
<dbReference type="InterPro" id="IPR032466">
    <property type="entry name" value="Metal_Hydrolase"/>
</dbReference>
<comment type="caution">
    <text evidence="2">The sequence shown here is derived from an EMBL/GenBank/DDBJ whole genome shotgun (WGS) entry which is preliminary data.</text>
</comment>